<gene>
    <name evidence="1" type="ORF">MCOR_45307</name>
</gene>
<proteinExistence type="predicted"/>
<keyword evidence="2" id="KW-1185">Reference proteome</keyword>
<accession>A0A6J8DX54</accession>
<dbReference type="Proteomes" id="UP000507470">
    <property type="component" value="Unassembled WGS sequence"/>
</dbReference>
<dbReference type="AlphaFoldDB" id="A0A6J8DX54"/>
<evidence type="ECO:0000313" key="2">
    <source>
        <dbReference type="Proteomes" id="UP000507470"/>
    </source>
</evidence>
<organism evidence="1 2">
    <name type="scientific">Mytilus coruscus</name>
    <name type="common">Sea mussel</name>
    <dbReference type="NCBI Taxonomy" id="42192"/>
    <lineage>
        <taxon>Eukaryota</taxon>
        <taxon>Metazoa</taxon>
        <taxon>Spiralia</taxon>
        <taxon>Lophotrochozoa</taxon>
        <taxon>Mollusca</taxon>
        <taxon>Bivalvia</taxon>
        <taxon>Autobranchia</taxon>
        <taxon>Pteriomorphia</taxon>
        <taxon>Mytilida</taxon>
        <taxon>Mytiloidea</taxon>
        <taxon>Mytilidae</taxon>
        <taxon>Mytilinae</taxon>
        <taxon>Mytilus</taxon>
    </lineage>
</organism>
<protein>
    <submittedName>
        <fullName evidence="1">Uncharacterized protein</fullName>
    </submittedName>
</protein>
<dbReference type="OrthoDB" id="6225450at2759"/>
<sequence length="300" mass="33951">MDADSDLEEYSTNDMYILPGDELKLENQSEEDSRESSFCLNTVCDEIFACYICSQILPWARVSSRNMRPFLKGQTYICNYCDKKSSESSHKPKSLLDDRDNESLKAAIIQSINNQGISFDTVYQSGIIHPPCGTSILTSHPGDVTHQNLEDFHPSISANKSNLFQVHSEERVSELSTLKLGQISNQFVERKLENELRENYTKLQTDAQVIDVKGNAEKDLVKKYQNLTEEMLKQGERHNVHCGFNIRFREWEDGMPEALVNGEDGMPEALVNREGDRMLEALVNGEDGMPEVLVNGEECG</sequence>
<name>A0A6J8DX54_MYTCO</name>
<reference evidence="1 2" key="1">
    <citation type="submission" date="2020-06" db="EMBL/GenBank/DDBJ databases">
        <authorList>
            <person name="Li R."/>
            <person name="Bekaert M."/>
        </authorList>
    </citation>
    <scope>NUCLEOTIDE SEQUENCE [LARGE SCALE GENOMIC DNA]</scope>
    <source>
        <strain evidence="2">wild</strain>
    </source>
</reference>
<evidence type="ECO:0000313" key="1">
    <source>
        <dbReference type="EMBL" id="CAC5412317.1"/>
    </source>
</evidence>
<dbReference type="EMBL" id="CACVKT020007993">
    <property type="protein sequence ID" value="CAC5412317.1"/>
    <property type="molecule type" value="Genomic_DNA"/>
</dbReference>